<feature type="transmembrane region" description="Helical" evidence="6">
    <location>
        <begin position="784"/>
        <end position="804"/>
    </location>
</feature>
<feature type="transmembrane region" description="Helical" evidence="6">
    <location>
        <begin position="700"/>
        <end position="725"/>
    </location>
</feature>
<comment type="subcellular location">
    <subcellularLocation>
        <location evidence="1">Cell membrane</location>
        <topology evidence="1">Multi-pass membrane protein</topology>
    </subcellularLocation>
</comment>
<sequence length="823" mass="92383">MIKNYWKTARRHLLKNRFYSLINITGLALGMAACLFIFQYVHFELSYDQFHQHASEIYRVPFDWGDTDDQGNKNNIYASNVPAFGPAAQAEILEVTDYTRLFHVLAFTHACVLNYERADGQTVRFQEEKGFFADSSFFSMFSFPLLYGNPANALAAPNSMVLTTTLAEKYFGKNWENDAPLGKIIYVTGPRHGSYTVTGIMADMPENSHLPLDFLLSFASLGNGGAANSWVWSQCYTYLQLAPQAEPAVVEGKIADLIDKYYADLSDHPEIFLQPLTSIHLDSELRYEAGVNGSRTTVYFLSIIGVFILIIGWINYLNLTLAKSADRSKEVGVRKVMGTSRKHLLAQFILESLLINLLSALLALGLVIALQPVITSYLGWRMPEAGFFSLLQSPVYGIPYPFVWLFLAGSILSALYPAFATANATSTATQKLSQRFPRQGIAFRKILVISQFTASAVLIFGSLIVSRQLSYMQQKDLGMNIDQVLVLKSSSQSDSSYRAGLTYFKNQTQTLSSIEEVATTTFIPGREITYNRGVRRYDGEIQRGSNFFVVHTDQHFASTLKLELVAGRNFSEDFTTDATEAAILNEAAIHMLGYDTPEQALHQKIRILERGDPVLEIVGVLKNYHQKSLQQAHESIVLRYDPVSVGYLALRIKPEGDMHHMMQQAQDTWKEAFPSSPFTYFFLDDFFNQQYLAERQFNKVFSAFTGLAILIASFGLFGLASYTAVQRTKEIGIRKVLGASVSSILILLSQEYIKLTMIAFVIAMPVANYFFTGWLDHFVHRTSVPWWIFAMPGLLVLLIALLSVGGHTVKAARQNPVDSLRYE</sequence>
<keyword evidence="4 6" id="KW-1133">Transmembrane helix</keyword>
<dbReference type="Pfam" id="PF12704">
    <property type="entry name" value="MacB_PCD"/>
    <property type="match status" value="2"/>
</dbReference>
<feature type="domain" description="MacB-like periplasmic core" evidence="8">
    <location>
        <begin position="20"/>
        <end position="256"/>
    </location>
</feature>
<dbReference type="InterPro" id="IPR003838">
    <property type="entry name" value="ABC3_permease_C"/>
</dbReference>
<evidence type="ECO:0000256" key="4">
    <source>
        <dbReference type="ARBA" id="ARBA00022989"/>
    </source>
</evidence>
<reference evidence="9" key="2">
    <citation type="journal article" date="2024" name="Antonie Van Leeuwenhoek">
        <title>Roseihalotalea indica gen. nov., sp. nov., a halophilic Bacteroidetes from mesopelagic Southwest Indian Ocean with higher carbohydrate metabolic potential.</title>
        <authorList>
            <person name="Chen B."/>
            <person name="Zhang M."/>
            <person name="Lin D."/>
            <person name="Ye J."/>
            <person name="Tang K."/>
        </authorList>
    </citation>
    <scope>NUCLEOTIDE SEQUENCE</scope>
    <source>
        <strain evidence="9">TK19036</strain>
    </source>
</reference>
<evidence type="ECO:0000256" key="3">
    <source>
        <dbReference type="ARBA" id="ARBA00022692"/>
    </source>
</evidence>
<reference evidence="9" key="1">
    <citation type="journal article" date="2023" name="Comput. Struct. Biotechnol. J.">
        <title>Discovery of a novel marine Bacteroidetes with a rich repertoire of carbohydrate-active enzymes.</title>
        <authorList>
            <person name="Chen B."/>
            <person name="Liu G."/>
            <person name="Chen Q."/>
            <person name="Wang H."/>
            <person name="Liu L."/>
            <person name="Tang K."/>
        </authorList>
    </citation>
    <scope>NUCLEOTIDE SEQUENCE</scope>
    <source>
        <strain evidence="9">TK19036</strain>
    </source>
</reference>
<accession>A0AA49GPE8</accession>
<keyword evidence="5 6" id="KW-0472">Membrane</keyword>
<evidence type="ECO:0000259" key="7">
    <source>
        <dbReference type="Pfam" id="PF02687"/>
    </source>
</evidence>
<evidence type="ECO:0000256" key="6">
    <source>
        <dbReference type="SAM" id="Phobius"/>
    </source>
</evidence>
<evidence type="ECO:0000313" key="9">
    <source>
        <dbReference type="EMBL" id="WKN37474.1"/>
    </source>
</evidence>
<feature type="domain" description="ABC3 transporter permease C-terminal" evidence="7">
    <location>
        <begin position="303"/>
        <end position="421"/>
    </location>
</feature>
<evidence type="ECO:0000259" key="8">
    <source>
        <dbReference type="Pfam" id="PF12704"/>
    </source>
</evidence>
<evidence type="ECO:0000256" key="5">
    <source>
        <dbReference type="ARBA" id="ARBA00023136"/>
    </source>
</evidence>
<dbReference type="EMBL" id="CP120682">
    <property type="protein sequence ID" value="WKN37474.1"/>
    <property type="molecule type" value="Genomic_DNA"/>
</dbReference>
<dbReference type="InterPro" id="IPR025857">
    <property type="entry name" value="MacB_PCD"/>
</dbReference>
<evidence type="ECO:0000256" key="2">
    <source>
        <dbReference type="ARBA" id="ARBA00022475"/>
    </source>
</evidence>
<feature type="transmembrane region" description="Helical" evidence="6">
    <location>
        <begin position="446"/>
        <end position="465"/>
    </location>
</feature>
<feature type="transmembrane region" description="Helical" evidence="6">
    <location>
        <begin position="752"/>
        <end position="772"/>
    </location>
</feature>
<feature type="domain" description="MacB-like periplasmic core" evidence="8">
    <location>
        <begin position="477"/>
        <end position="663"/>
    </location>
</feature>
<dbReference type="GO" id="GO:0005886">
    <property type="term" value="C:plasma membrane"/>
    <property type="evidence" value="ECO:0007669"/>
    <property type="project" value="UniProtKB-SubCell"/>
</dbReference>
<name>A0AA49GPE8_9BACT</name>
<proteinExistence type="predicted"/>
<keyword evidence="3 6" id="KW-0812">Transmembrane</keyword>
<gene>
    <name evidence="9" type="ORF">K4G66_01970</name>
</gene>
<feature type="transmembrane region" description="Helical" evidence="6">
    <location>
        <begin position="344"/>
        <end position="370"/>
    </location>
</feature>
<feature type="domain" description="ABC3 transporter permease C-terminal" evidence="7">
    <location>
        <begin position="703"/>
        <end position="816"/>
    </location>
</feature>
<dbReference type="PROSITE" id="PS51257">
    <property type="entry name" value="PROKAR_LIPOPROTEIN"/>
    <property type="match status" value="1"/>
</dbReference>
<feature type="transmembrane region" description="Helical" evidence="6">
    <location>
        <begin position="21"/>
        <end position="41"/>
    </location>
</feature>
<organism evidence="9">
    <name type="scientific">Roseihalotalea indica</name>
    <dbReference type="NCBI Taxonomy" id="2867963"/>
    <lineage>
        <taxon>Bacteria</taxon>
        <taxon>Pseudomonadati</taxon>
        <taxon>Bacteroidota</taxon>
        <taxon>Cytophagia</taxon>
        <taxon>Cytophagales</taxon>
        <taxon>Catalimonadaceae</taxon>
        <taxon>Roseihalotalea</taxon>
    </lineage>
</organism>
<evidence type="ECO:0000256" key="1">
    <source>
        <dbReference type="ARBA" id="ARBA00004651"/>
    </source>
</evidence>
<dbReference type="AlphaFoldDB" id="A0AA49GPE8"/>
<dbReference type="GO" id="GO:0022857">
    <property type="term" value="F:transmembrane transporter activity"/>
    <property type="evidence" value="ECO:0007669"/>
    <property type="project" value="TreeGrafter"/>
</dbReference>
<dbReference type="PANTHER" id="PTHR30572">
    <property type="entry name" value="MEMBRANE COMPONENT OF TRANSPORTER-RELATED"/>
    <property type="match status" value="1"/>
</dbReference>
<dbReference type="InterPro" id="IPR050250">
    <property type="entry name" value="Macrolide_Exporter_MacB"/>
</dbReference>
<feature type="transmembrane region" description="Helical" evidence="6">
    <location>
        <begin position="402"/>
        <end position="425"/>
    </location>
</feature>
<feature type="transmembrane region" description="Helical" evidence="6">
    <location>
        <begin position="298"/>
        <end position="319"/>
    </location>
</feature>
<dbReference type="Pfam" id="PF02687">
    <property type="entry name" value="FtsX"/>
    <property type="match status" value="2"/>
</dbReference>
<protein>
    <submittedName>
        <fullName evidence="9">ABC transporter permease</fullName>
    </submittedName>
</protein>
<keyword evidence="2" id="KW-1003">Cell membrane</keyword>
<dbReference type="PANTHER" id="PTHR30572:SF18">
    <property type="entry name" value="ABC-TYPE MACROLIDE FAMILY EXPORT SYSTEM PERMEASE COMPONENT 2"/>
    <property type="match status" value="1"/>
</dbReference>